<comment type="pathway">
    <text evidence="3 4">Cofactor biosynthesis; coenzyme A biosynthesis; CoA from (R)-pantothenate: step 3/5.</text>
</comment>
<dbReference type="InterPro" id="IPR035929">
    <property type="entry name" value="CoaB-like_sf"/>
</dbReference>
<evidence type="ECO:0000313" key="8">
    <source>
        <dbReference type="Proteomes" id="UP000006558"/>
    </source>
</evidence>
<evidence type="ECO:0000256" key="4">
    <source>
        <dbReference type="RuleBase" id="RU364078"/>
    </source>
</evidence>
<dbReference type="HOGENOM" id="CLU_033319_0_1_0"/>
<dbReference type="PANTHER" id="PTHR14359">
    <property type="entry name" value="HOMO-OLIGOMERIC FLAVIN CONTAINING CYS DECARBOXYLASE FAMILY"/>
    <property type="match status" value="1"/>
</dbReference>
<sequence length="394" mass="43859">MKIILGVSSGIAIYKAVDLASKLRKEGHELYVVMTPDATRMISPVVFSAVGNCSVYHDWMDVRNGWIPHTDLSRTADVLVVAPATANTISKIANGIADNLLTLVALAFDKDAKILVPTMNYRMYSNKLFQENLEKLKNNGWFVVEPEEGHLACGEVGKGRYPENEKIVEAVHLLTFPKKLAGKKVLITAGPTRERIDAVRFITNASSGKMGYALATVAKRMGARVSLVSGPTSLKPPYYVDEFVKVESAEEMYEEVMKRFEDTDIVIMNAAVGDYRPKKVFEGKLKKTENDLVLHLERTKDILKELGQRKSNQILVGFAAEVENFEENAVKKLREKNLDLLVLNDARKAFSSDRVEVYIYGRDGFIKRIDEDDKIRVACIILDVVSNLAGGSPS</sequence>
<feature type="binding site" evidence="3">
    <location>
        <position position="284"/>
    </location>
    <ligand>
        <name>CTP</name>
        <dbReference type="ChEBI" id="CHEBI:37563"/>
    </ligand>
</feature>
<comment type="cofactor">
    <cofactor evidence="3">
        <name>FMN</name>
        <dbReference type="ChEBI" id="CHEBI:58210"/>
    </cofactor>
    <text evidence="3">Binds 1 FMN per subunit.</text>
</comment>
<protein>
    <recommendedName>
        <fullName evidence="3">Coenzyme A biosynthesis bifunctional protein CoaBC</fullName>
    </recommendedName>
    <alternativeName>
        <fullName evidence="3">DNA/pantothenate metabolism flavoprotein</fullName>
    </alternativeName>
    <alternativeName>
        <fullName evidence="3">Phosphopantothenoylcysteine synthetase/decarboxylase</fullName>
        <shortName evidence="3">PPCS-PPCDC</shortName>
    </alternativeName>
    <domain>
        <recommendedName>
            <fullName evidence="3">Phosphopantothenoylcysteine decarboxylase</fullName>
            <shortName evidence="3">PPC decarboxylase</shortName>
            <shortName evidence="3">PPC-DC</shortName>
            <ecNumber evidence="3">4.1.1.36</ecNumber>
        </recommendedName>
        <alternativeName>
            <fullName evidence="3">CoaC</fullName>
        </alternativeName>
    </domain>
    <domain>
        <recommendedName>
            <fullName evidence="3">Phosphopantothenate--cysteine ligase</fullName>
            <ecNumber evidence="3">6.3.2.5</ecNumber>
        </recommendedName>
        <alternativeName>
            <fullName evidence="3">CoaB</fullName>
        </alternativeName>
        <alternativeName>
            <fullName evidence="3">Phosphopantothenoylcysteine synthetase</fullName>
            <shortName evidence="3">PPC synthetase</shortName>
            <shortName evidence="3">PPC-S</shortName>
        </alternativeName>
    </domain>
</protein>
<dbReference type="GO" id="GO:0004633">
    <property type="term" value="F:phosphopantothenoylcysteine decarboxylase activity"/>
    <property type="evidence" value="ECO:0007669"/>
    <property type="project" value="UniProtKB-UniRule"/>
</dbReference>
<dbReference type="UniPathway" id="UPA00241">
    <property type="reaction ID" value="UER00353"/>
</dbReference>
<dbReference type="InterPro" id="IPR003382">
    <property type="entry name" value="Flavoprotein"/>
</dbReference>
<dbReference type="GO" id="GO:0015937">
    <property type="term" value="P:coenzyme A biosynthetic process"/>
    <property type="evidence" value="ECO:0007669"/>
    <property type="project" value="UniProtKB-UniRule"/>
</dbReference>
<keyword evidence="2 3" id="KW-0456">Lyase</keyword>
<keyword evidence="3 4" id="KW-0436">Ligase</keyword>
<proteinExistence type="inferred from homology"/>
<dbReference type="Gene3D" id="3.40.50.1950">
    <property type="entry name" value="Flavin prenyltransferase-like"/>
    <property type="match status" value="1"/>
</dbReference>
<keyword evidence="3" id="KW-0511">Multifunctional enzyme</keyword>
<dbReference type="RefSeq" id="WP_011943540.1">
    <property type="nucleotide sequence ID" value="NC_009486.1"/>
</dbReference>
<name>A5ILC8_THEP1</name>
<dbReference type="PANTHER" id="PTHR14359:SF6">
    <property type="entry name" value="PHOSPHOPANTOTHENOYLCYSTEINE DECARBOXYLASE"/>
    <property type="match status" value="1"/>
</dbReference>
<evidence type="ECO:0000256" key="3">
    <source>
        <dbReference type="HAMAP-Rule" id="MF_02225"/>
    </source>
</evidence>
<comment type="pathway">
    <text evidence="3 4">Cofactor biosynthesis; coenzyme A biosynthesis; CoA from (R)-pantothenate: step 2/5.</text>
</comment>
<reference evidence="8" key="1">
    <citation type="submission" date="2007-05" db="EMBL/GenBank/DDBJ databases">
        <title>Complete sequence of Thermotoga petrophila RKU-1.</title>
        <authorList>
            <consortium name="US DOE Joint Genome Institute"/>
            <person name="Copeland A."/>
            <person name="Lucas S."/>
            <person name="Lapidus A."/>
            <person name="Barry K."/>
            <person name="Glavina del Rio T."/>
            <person name="Dalin E."/>
            <person name="Tice H."/>
            <person name="Pitluck S."/>
            <person name="Sims D."/>
            <person name="Brettin T."/>
            <person name="Bruce D."/>
            <person name="Detter J.C."/>
            <person name="Han C."/>
            <person name="Tapia R."/>
            <person name="Schmutz J."/>
            <person name="Larimer F."/>
            <person name="Land M."/>
            <person name="Hauser L."/>
            <person name="Kyrpides N."/>
            <person name="Mikhailova N."/>
            <person name="Nelson K."/>
            <person name="Gogarten J.P."/>
            <person name="Noll K."/>
            <person name="Richardson P."/>
        </authorList>
    </citation>
    <scope>NUCLEOTIDE SEQUENCE [LARGE SCALE GENOMIC DNA]</scope>
    <source>
        <strain evidence="8">ATCC BAA-488 / DSM 13995 / JCM 10881 / RKU-1</strain>
    </source>
</reference>
<dbReference type="Pfam" id="PF04127">
    <property type="entry name" value="DFP"/>
    <property type="match status" value="1"/>
</dbReference>
<evidence type="ECO:0000256" key="1">
    <source>
        <dbReference type="ARBA" id="ARBA00022793"/>
    </source>
</evidence>
<dbReference type="GO" id="GO:0015941">
    <property type="term" value="P:pantothenate catabolic process"/>
    <property type="evidence" value="ECO:0007669"/>
    <property type="project" value="InterPro"/>
</dbReference>
<feature type="active site" description="Proton donor" evidence="3">
    <location>
        <position position="153"/>
    </location>
</feature>
<comment type="function">
    <text evidence="3">Catalyzes two sequential steps in the biosynthesis of coenzyme A. In the first step cysteine is conjugated to 4'-phosphopantothenate to form 4-phosphopantothenoylcysteine. In the second step the latter compound is decarboxylated to form 4'-phosphopantotheine.</text>
</comment>
<dbReference type="EC" id="6.3.2.5" evidence="3"/>
<comment type="caution">
    <text evidence="3">Lacks conserved residue(s) required for the propagation of feature annotation.</text>
</comment>
<reference evidence="7 8" key="2">
    <citation type="journal article" date="2009" name="Proc. Natl. Acad. Sci. U.S.A.">
        <title>On the chimeric nature, thermophilic origin, and phylogenetic placement of the Thermotogales.</title>
        <authorList>
            <person name="Zhaxybayeva O."/>
            <person name="Swithers K.S."/>
            <person name="Lapierre P."/>
            <person name="Fournier G.P."/>
            <person name="Bickhart D.M."/>
            <person name="DeBoy R.T."/>
            <person name="Nelson K.E."/>
            <person name="Nesbo C.L."/>
            <person name="Doolittle W.F."/>
            <person name="Gogarten J.P."/>
            <person name="Noll K.M."/>
        </authorList>
    </citation>
    <scope>NUCLEOTIDE SEQUENCE [LARGE SCALE GENOMIC DNA]</scope>
    <source>
        <strain evidence="8">ATCC BAA-488 / DSM 13995 / JCM 10881 / RKU-1</strain>
    </source>
</reference>
<evidence type="ECO:0000313" key="7">
    <source>
        <dbReference type="EMBL" id="ABQ47001.1"/>
    </source>
</evidence>
<dbReference type="EC" id="4.1.1.36" evidence="3"/>
<dbReference type="AlphaFoldDB" id="A5ILC8"/>
<feature type="region of interest" description="Phosphopantothenoylcysteine decarboxylase" evidence="3">
    <location>
        <begin position="1"/>
        <end position="184"/>
    </location>
</feature>
<evidence type="ECO:0000259" key="6">
    <source>
        <dbReference type="Pfam" id="PF04127"/>
    </source>
</evidence>
<keyword evidence="3" id="KW-0460">Magnesium</keyword>
<dbReference type="InterPro" id="IPR005252">
    <property type="entry name" value="CoaBC"/>
</dbReference>
<keyword evidence="3" id="KW-0479">Metal-binding</keyword>
<comment type="cofactor">
    <cofactor evidence="3">
        <name>Mg(2+)</name>
        <dbReference type="ChEBI" id="CHEBI:18420"/>
    </cofactor>
</comment>
<dbReference type="Gene3D" id="3.40.50.10300">
    <property type="entry name" value="CoaB-like"/>
    <property type="match status" value="1"/>
</dbReference>
<dbReference type="Proteomes" id="UP000006558">
    <property type="component" value="Chromosome"/>
</dbReference>
<dbReference type="eggNOG" id="COG0452">
    <property type="taxonomic scope" value="Bacteria"/>
</dbReference>
<dbReference type="GO" id="GO:0010181">
    <property type="term" value="F:FMN binding"/>
    <property type="evidence" value="ECO:0007669"/>
    <property type="project" value="UniProtKB-UniRule"/>
</dbReference>
<evidence type="ECO:0000259" key="5">
    <source>
        <dbReference type="Pfam" id="PF02441"/>
    </source>
</evidence>
<accession>A5ILC8</accession>
<dbReference type="HAMAP" id="MF_02225">
    <property type="entry name" value="CoaBC"/>
    <property type="match status" value="1"/>
</dbReference>
<dbReference type="STRING" id="390874.Tpet_0983"/>
<comment type="similarity">
    <text evidence="3 4">In the C-terminal section; belongs to the PPC synthetase family.</text>
</comment>
<comment type="catalytic activity">
    <reaction evidence="3 4">
        <text>(R)-4'-phosphopantothenate + L-cysteine + CTP = N-[(R)-4-phosphopantothenoyl]-L-cysteine + CMP + diphosphate + H(+)</text>
        <dbReference type="Rhea" id="RHEA:19397"/>
        <dbReference type="ChEBI" id="CHEBI:10986"/>
        <dbReference type="ChEBI" id="CHEBI:15378"/>
        <dbReference type="ChEBI" id="CHEBI:33019"/>
        <dbReference type="ChEBI" id="CHEBI:35235"/>
        <dbReference type="ChEBI" id="CHEBI:37563"/>
        <dbReference type="ChEBI" id="CHEBI:59458"/>
        <dbReference type="ChEBI" id="CHEBI:60377"/>
        <dbReference type="EC" id="6.3.2.5"/>
    </reaction>
</comment>
<feature type="domain" description="DNA/pantothenate metabolism flavoprotein C-terminal" evidence="6">
    <location>
        <begin position="180"/>
        <end position="387"/>
    </location>
</feature>
<comment type="catalytic activity">
    <reaction evidence="3 4">
        <text>N-[(R)-4-phosphopantothenoyl]-L-cysteine + H(+) = (R)-4'-phosphopantetheine + CO2</text>
        <dbReference type="Rhea" id="RHEA:16793"/>
        <dbReference type="ChEBI" id="CHEBI:15378"/>
        <dbReference type="ChEBI" id="CHEBI:16526"/>
        <dbReference type="ChEBI" id="CHEBI:59458"/>
        <dbReference type="ChEBI" id="CHEBI:61723"/>
        <dbReference type="EC" id="4.1.1.36"/>
    </reaction>
</comment>
<dbReference type="InterPro" id="IPR036551">
    <property type="entry name" value="Flavin_trans-like"/>
</dbReference>
<feature type="region of interest" description="Phosphopantothenate--cysteine ligase" evidence="3">
    <location>
        <begin position="185"/>
        <end position="394"/>
    </location>
</feature>
<dbReference type="GO" id="GO:0071513">
    <property type="term" value="C:phosphopantothenoylcysteine decarboxylase complex"/>
    <property type="evidence" value="ECO:0007669"/>
    <property type="project" value="TreeGrafter"/>
</dbReference>
<dbReference type="GO" id="GO:0004632">
    <property type="term" value="F:phosphopantothenate--cysteine ligase activity"/>
    <property type="evidence" value="ECO:0007669"/>
    <property type="project" value="UniProtKB-UniRule"/>
</dbReference>
<feature type="binding site" evidence="3">
    <location>
        <position position="332"/>
    </location>
    <ligand>
        <name>CTP</name>
        <dbReference type="ChEBI" id="CHEBI:37563"/>
    </ligand>
</feature>
<dbReference type="GO" id="GO:0046872">
    <property type="term" value="F:metal ion binding"/>
    <property type="evidence" value="ECO:0007669"/>
    <property type="project" value="UniProtKB-KW"/>
</dbReference>
<evidence type="ECO:0000256" key="2">
    <source>
        <dbReference type="ARBA" id="ARBA00023239"/>
    </source>
</evidence>
<comment type="similarity">
    <text evidence="3 4">In the N-terminal section; belongs to the HFCD (homo-oligomeric flavin containing Cys decarboxylase) superfamily.</text>
</comment>
<keyword evidence="3 4" id="KW-0285">Flavoprotein</keyword>
<dbReference type="Pfam" id="PF02441">
    <property type="entry name" value="Flavoprotein"/>
    <property type="match status" value="1"/>
</dbReference>
<dbReference type="SUPFAM" id="SSF52507">
    <property type="entry name" value="Homo-oligomeric flavin-containing Cys decarboxylases, HFCD"/>
    <property type="match status" value="1"/>
</dbReference>
<feature type="domain" description="Flavoprotein" evidence="5">
    <location>
        <begin position="1"/>
        <end position="171"/>
    </location>
</feature>
<keyword evidence="3 4" id="KW-0288">FMN</keyword>
<dbReference type="KEGG" id="tpt:Tpet_0983"/>
<dbReference type="EMBL" id="CP000702">
    <property type="protein sequence ID" value="ABQ47001.1"/>
    <property type="molecule type" value="Genomic_DNA"/>
</dbReference>
<dbReference type="NCBIfam" id="TIGR00521">
    <property type="entry name" value="coaBC_dfp"/>
    <property type="match status" value="1"/>
</dbReference>
<organism evidence="7 8">
    <name type="scientific">Thermotoga petrophila (strain ATCC BAA-488 / DSM 13995 / JCM 10881 / RKU-1)</name>
    <dbReference type="NCBI Taxonomy" id="390874"/>
    <lineage>
        <taxon>Bacteria</taxon>
        <taxon>Thermotogati</taxon>
        <taxon>Thermotogota</taxon>
        <taxon>Thermotogae</taxon>
        <taxon>Thermotogales</taxon>
        <taxon>Thermotogaceae</taxon>
        <taxon>Thermotoga</taxon>
    </lineage>
</organism>
<feature type="binding site" evidence="3">
    <location>
        <position position="274"/>
    </location>
    <ligand>
        <name>CTP</name>
        <dbReference type="ChEBI" id="CHEBI:37563"/>
    </ligand>
</feature>
<dbReference type="InterPro" id="IPR007085">
    <property type="entry name" value="DNA/pantothenate-metab_flavo_C"/>
</dbReference>
<comment type="function">
    <text evidence="4">Catalyzes two steps in the biosynthesis of coenzyme A. In the first step cysteine is conjugated to 4'-phosphopantothenate to form 4-phosphopantothenoylcysteine, in the latter compound is decarboxylated to form 4'-phosphopantotheine.</text>
</comment>
<keyword evidence="1 3" id="KW-0210">Decarboxylase</keyword>
<feature type="binding site" evidence="3">
    <location>
        <position position="336"/>
    </location>
    <ligand>
        <name>CTP</name>
        <dbReference type="ChEBI" id="CHEBI:37563"/>
    </ligand>
</feature>
<gene>
    <name evidence="3" type="primary">coaBC</name>
    <name evidence="7" type="ordered locus">Tpet_0983</name>
</gene>
<feature type="binding site" evidence="3">
    <location>
        <position position="318"/>
    </location>
    <ligand>
        <name>CTP</name>
        <dbReference type="ChEBI" id="CHEBI:37563"/>
    </ligand>
</feature>
<dbReference type="SUPFAM" id="SSF102645">
    <property type="entry name" value="CoaB-like"/>
    <property type="match status" value="1"/>
</dbReference>